<dbReference type="InterPro" id="IPR002350">
    <property type="entry name" value="Kazal_dom"/>
</dbReference>
<dbReference type="PROSITE" id="PS50279">
    <property type="entry name" value="BPTI_KUNITZ_2"/>
    <property type="match status" value="2"/>
</dbReference>
<dbReference type="Pfam" id="PF00014">
    <property type="entry name" value="Kunitz_BPTI"/>
    <property type="match status" value="2"/>
</dbReference>
<evidence type="ECO:0000256" key="3">
    <source>
        <dbReference type="ARBA" id="ARBA00022690"/>
    </source>
</evidence>
<dbReference type="GO" id="GO:0004867">
    <property type="term" value="F:serine-type endopeptidase inhibitor activity"/>
    <property type="evidence" value="ECO:0007669"/>
    <property type="project" value="UniProtKB-KW"/>
</dbReference>
<dbReference type="PANTHER" id="PTHR10083">
    <property type="entry name" value="KUNITZ-TYPE PROTEASE INHIBITOR-RELATED"/>
    <property type="match status" value="1"/>
</dbReference>
<accession>A0A7D9HRR4</accession>
<dbReference type="InterPro" id="IPR002223">
    <property type="entry name" value="Kunitz_BPTI"/>
</dbReference>
<dbReference type="InterPro" id="IPR036058">
    <property type="entry name" value="Kazal_dom_sf"/>
</dbReference>
<dbReference type="CDD" id="cd00104">
    <property type="entry name" value="KAZAL_FS"/>
    <property type="match status" value="1"/>
</dbReference>
<dbReference type="GO" id="GO:0005615">
    <property type="term" value="C:extracellular space"/>
    <property type="evidence" value="ECO:0007669"/>
    <property type="project" value="TreeGrafter"/>
</dbReference>
<keyword evidence="2" id="KW-0964">Secreted</keyword>
<name>A0A7D9HRR4_PARCT</name>
<dbReference type="SMART" id="SM00280">
    <property type="entry name" value="KAZAL"/>
    <property type="match status" value="1"/>
</dbReference>
<evidence type="ECO:0000256" key="4">
    <source>
        <dbReference type="ARBA" id="ARBA00022900"/>
    </source>
</evidence>
<dbReference type="SUPFAM" id="SSF100895">
    <property type="entry name" value="Kazal-type serine protease inhibitors"/>
    <property type="match status" value="1"/>
</dbReference>
<organism evidence="6 7">
    <name type="scientific">Paramuricea clavata</name>
    <name type="common">Red gorgonian</name>
    <name type="synonym">Violescent sea-whip</name>
    <dbReference type="NCBI Taxonomy" id="317549"/>
    <lineage>
        <taxon>Eukaryota</taxon>
        <taxon>Metazoa</taxon>
        <taxon>Cnidaria</taxon>
        <taxon>Anthozoa</taxon>
        <taxon>Octocorallia</taxon>
        <taxon>Malacalcyonacea</taxon>
        <taxon>Plexauridae</taxon>
        <taxon>Paramuricea</taxon>
    </lineage>
</organism>
<dbReference type="PANTHER" id="PTHR10083:SF374">
    <property type="entry name" value="BPTI_KUNITZ INHIBITOR DOMAIN-CONTAINING PROTEIN"/>
    <property type="match status" value="1"/>
</dbReference>
<dbReference type="InterPro" id="IPR020901">
    <property type="entry name" value="Prtase_inh_Kunz-CS"/>
</dbReference>
<evidence type="ECO:0000313" key="7">
    <source>
        <dbReference type="Proteomes" id="UP001152795"/>
    </source>
</evidence>
<dbReference type="Gene3D" id="3.30.60.30">
    <property type="match status" value="1"/>
</dbReference>
<dbReference type="EMBL" id="CACRXK020001445">
    <property type="protein sequence ID" value="CAB3989200.1"/>
    <property type="molecule type" value="Genomic_DNA"/>
</dbReference>
<dbReference type="PRINTS" id="PR00759">
    <property type="entry name" value="BASICPTASE"/>
</dbReference>
<reference evidence="6" key="1">
    <citation type="submission" date="2020-04" db="EMBL/GenBank/DDBJ databases">
        <authorList>
            <person name="Alioto T."/>
            <person name="Alioto T."/>
            <person name="Gomez Garrido J."/>
        </authorList>
    </citation>
    <scope>NUCLEOTIDE SEQUENCE</scope>
    <source>
        <strain evidence="6">A484AB</strain>
    </source>
</reference>
<dbReference type="PROSITE" id="PS51465">
    <property type="entry name" value="KAZAL_2"/>
    <property type="match status" value="1"/>
</dbReference>
<comment type="caution">
    <text evidence="6">The sequence shown here is derived from an EMBL/GenBank/DDBJ whole genome shotgun (WGS) entry which is preliminary data.</text>
</comment>
<dbReference type="CDD" id="cd00109">
    <property type="entry name" value="Kunitz-type"/>
    <property type="match status" value="2"/>
</dbReference>
<dbReference type="InterPro" id="IPR050098">
    <property type="entry name" value="TFPI/VKTCI-like"/>
</dbReference>
<evidence type="ECO:0000256" key="5">
    <source>
        <dbReference type="ARBA" id="ARBA00023157"/>
    </source>
</evidence>
<proteinExistence type="predicted"/>
<evidence type="ECO:0000313" key="6">
    <source>
        <dbReference type="EMBL" id="CAB3989200.1"/>
    </source>
</evidence>
<dbReference type="SUPFAM" id="SSF57362">
    <property type="entry name" value="BPTI-like"/>
    <property type="match status" value="2"/>
</dbReference>
<dbReference type="Proteomes" id="UP001152795">
    <property type="component" value="Unassembled WGS sequence"/>
</dbReference>
<dbReference type="PROSITE" id="PS00280">
    <property type="entry name" value="BPTI_KUNITZ_1"/>
    <property type="match status" value="2"/>
</dbReference>
<evidence type="ECO:0000256" key="1">
    <source>
        <dbReference type="ARBA" id="ARBA00004613"/>
    </source>
</evidence>
<keyword evidence="3" id="KW-0646">Protease inhibitor</keyword>
<dbReference type="Gene3D" id="4.10.410.10">
    <property type="entry name" value="Pancreatic trypsin inhibitor Kunitz domain"/>
    <property type="match status" value="2"/>
</dbReference>
<keyword evidence="5" id="KW-1015">Disulfide bond</keyword>
<dbReference type="SMART" id="SM00131">
    <property type="entry name" value="KU"/>
    <property type="match status" value="2"/>
</dbReference>
<dbReference type="AlphaFoldDB" id="A0A7D9HRR4"/>
<dbReference type="OrthoDB" id="4473401at2759"/>
<gene>
    <name evidence="6" type="ORF">PACLA_8A027704</name>
</gene>
<keyword evidence="7" id="KW-1185">Reference proteome</keyword>
<dbReference type="FunFam" id="4.10.410.10:FF:000004">
    <property type="entry name" value="Tissue factor pathway inhibitor"/>
    <property type="match status" value="2"/>
</dbReference>
<dbReference type="Pfam" id="PF07648">
    <property type="entry name" value="Kazal_2"/>
    <property type="match status" value="1"/>
</dbReference>
<sequence>MNACLIFILIVQSLFASSSTSTILQPKHCSLKKVTGPCRAYMPMYYYNQSQGKCIQFIYGGCGGNANRFNTLEDCEKQCDREKTCVRPCPLIYRPICGSDGKTYSSNCEFEVADCLSNGRIKKVHDGACSVCSLDKDPGFCRGYFPRYFYSSKSQACEKFIYGGCQGNQNNFVTLQACQDKCL</sequence>
<evidence type="ECO:0000256" key="2">
    <source>
        <dbReference type="ARBA" id="ARBA00022525"/>
    </source>
</evidence>
<comment type="subcellular location">
    <subcellularLocation>
        <location evidence="1">Secreted</location>
    </subcellularLocation>
</comment>
<dbReference type="InterPro" id="IPR036880">
    <property type="entry name" value="Kunitz_BPTI_sf"/>
</dbReference>
<protein>
    <submittedName>
        <fullName evidence="6">Serine ase inhibitor</fullName>
    </submittedName>
</protein>
<keyword evidence="4" id="KW-0722">Serine protease inhibitor</keyword>